<keyword evidence="2" id="KW-0813">Transport</keyword>
<organism evidence="9 10">
    <name type="scientific">Desulfomarina profundi</name>
    <dbReference type="NCBI Taxonomy" id="2772557"/>
    <lineage>
        <taxon>Bacteria</taxon>
        <taxon>Pseudomonadati</taxon>
        <taxon>Thermodesulfobacteriota</taxon>
        <taxon>Desulfobulbia</taxon>
        <taxon>Desulfobulbales</taxon>
        <taxon>Desulfobulbaceae</taxon>
        <taxon>Desulfomarina</taxon>
    </lineage>
</organism>
<dbReference type="InterPro" id="IPR011701">
    <property type="entry name" value="MFS"/>
</dbReference>
<dbReference type="Pfam" id="PF07690">
    <property type="entry name" value="MFS_1"/>
    <property type="match status" value="1"/>
</dbReference>
<dbReference type="CDD" id="cd17325">
    <property type="entry name" value="MFS_MdtG_SLC18_like"/>
    <property type="match status" value="1"/>
</dbReference>
<keyword evidence="10" id="KW-1185">Reference proteome</keyword>
<evidence type="ECO:0000313" key="10">
    <source>
        <dbReference type="Proteomes" id="UP000826725"/>
    </source>
</evidence>
<reference evidence="9" key="1">
    <citation type="submission" date="2020-09" db="EMBL/GenBank/DDBJ databases">
        <title>Desulfogranum mesoprofundum gen. nov., sp. nov., a novel mesophilic, sulfate-reducing chemolithoautotroph isolated from a deep-sea hydrothermal vent chimney in the Suiyo Seamount.</title>
        <authorList>
            <person name="Hashimoto Y."/>
            <person name="Nakagawa S."/>
        </authorList>
    </citation>
    <scope>NUCLEOTIDE SEQUENCE</scope>
    <source>
        <strain evidence="9">KT2</strain>
    </source>
</reference>
<keyword evidence="5 7" id="KW-1133">Transmembrane helix</keyword>
<dbReference type="RefSeq" id="WP_228856077.1">
    <property type="nucleotide sequence ID" value="NZ_AP024086.1"/>
</dbReference>
<feature type="transmembrane region" description="Helical" evidence="7">
    <location>
        <begin position="71"/>
        <end position="90"/>
    </location>
</feature>
<dbReference type="GO" id="GO:0022857">
    <property type="term" value="F:transmembrane transporter activity"/>
    <property type="evidence" value="ECO:0007669"/>
    <property type="project" value="InterPro"/>
</dbReference>
<keyword evidence="4 7" id="KW-0812">Transmembrane</keyword>
<evidence type="ECO:0000313" key="9">
    <source>
        <dbReference type="EMBL" id="BCL59900.1"/>
    </source>
</evidence>
<evidence type="ECO:0000256" key="4">
    <source>
        <dbReference type="ARBA" id="ARBA00022692"/>
    </source>
</evidence>
<evidence type="ECO:0000256" key="2">
    <source>
        <dbReference type="ARBA" id="ARBA00022448"/>
    </source>
</evidence>
<dbReference type="KEGG" id="dbk:DGMP_05930"/>
<accession>A0A8D5JN99</accession>
<sequence length="393" mass="42146">MKNNTLVTLLLSVFIALLGMGIIVPVMPVFASELGAGGLGLGMIIGVFSISRGLLQPVVGSLSDRWGRKHFLVAGLLVYGLVGLLIPQATNIFHLIVIRAFHGVGSAMIVPIGMAYMSMLSPAGQEGRYMSYLNIAIFCGIGCGPIIGGLFSDLFGFFSVFYLMAGMSFFAFFLVIVNMPRYSPGEGKKPVPLLKSVAVMIRSRRTLGILLARYATMIVMVPTMAFLPLLMSEWPTHTGLQVGFVIASRTLVNAMLQLPFGRLADKYSKIVLLLIGVFCMILAILIVPSIKKFPLMVGLYMLLGCGEAIIWPVLGAYASEEGKRLYGHGTMMGVFSFAMSGGVLTGAVLAGTSMDILGIHWAFYVCAVAVMVLTLLATWMISSGNGQEAKMVV</sequence>
<dbReference type="AlphaFoldDB" id="A0A8D5JN99"/>
<evidence type="ECO:0000256" key="3">
    <source>
        <dbReference type="ARBA" id="ARBA00022475"/>
    </source>
</evidence>
<dbReference type="PANTHER" id="PTHR23517">
    <property type="entry name" value="RESISTANCE PROTEIN MDTM, PUTATIVE-RELATED-RELATED"/>
    <property type="match status" value="1"/>
</dbReference>
<feature type="transmembrane region" description="Helical" evidence="7">
    <location>
        <begin position="330"/>
        <end position="349"/>
    </location>
</feature>
<protein>
    <submittedName>
        <fullName evidence="9">Tetracycline resistance MFS efflux pump</fullName>
    </submittedName>
</protein>
<dbReference type="InterPro" id="IPR020846">
    <property type="entry name" value="MFS_dom"/>
</dbReference>
<keyword evidence="6 7" id="KW-0472">Membrane</keyword>
<gene>
    <name evidence="9" type="primary">blT</name>
    <name evidence="9" type="ORF">DGMP_05930</name>
</gene>
<dbReference type="EMBL" id="AP024086">
    <property type="protein sequence ID" value="BCL59900.1"/>
    <property type="molecule type" value="Genomic_DNA"/>
</dbReference>
<feature type="transmembrane region" description="Helical" evidence="7">
    <location>
        <begin position="129"/>
        <end position="151"/>
    </location>
</feature>
<feature type="transmembrane region" description="Helical" evidence="7">
    <location>
        <begin position="361"/>
        <end position="381"/>
    </location>
</feature>
<dbReference type="GO" id="GO:0005886">
    <property type="term" value="C:plasma membrane"/>
    <property type="evidence" value="ECO:0007669"/>
    <property type="project" value="UniProtKB-SubCell"/>
</dbReference>
<dbReference type="PANTHER" id="PTHR23517:SF3">
    <property type="entry name" value="INTEGRAL MEMBRANE TRANSPORT PROTEIN"/>
    <property type="match status" value="1"/>
</dbReference>
<evidence type="ECO:0000256" key="6">
    <source>
        <dbReference type="ARBA" id="ARBA00023136"/>
    </source>
</evidence>
<feature type="transmembrane region" description="Helical" evidence="7">
    <location>
        <begin position="270"/>
        <end position="290"/>
    </location>
</feature>
<feature type="transmembrane region" description="Helical" evidence="7">
    <location>
        <begin position="96"/>
        <end position="117"/>
    </location>
</feature>
<name>A0A8D5JN99_9BACT</name>
<feature type="transmembrane region" description="Helical" evidence="7">
    <location>
        <begin position="157"/>
        <end position="179"/>
    </location>
</feature>
<feature type="transmembrane region" description="Helical" evidence="7">
    <location>
        <begin position="210"/>
        <end position="232"/>
    </location>
</feature>
<evidence type="ECO:0000256" key="1">
    <source>
        <dbReference type="ARBA" id="ARBA00004651"/>
    </source>
</evidence>
<dbReference type="InterPro" id="IPR050171">
    <property type="entry name" value="MFS_Transporters"/>
</dbReference>
<dbReference type="Proteomes" id="UP000826725">
    <property type="component" value="Chromosome"/>
</dbReference>
<proteinExistence type="predicted"/>
<keyword evidence="3" id="KW-1003">Cell membrane</keyword>
<comment type="subcellular location">
    <subcellularLocation>
        <location evidence="1">Cell membrane</location>
        <topology evidence="1">Multi-pass membrane protein</topology>
    </subcellularLocation>
</comment>
<feature type="domain" description="Major facilitator superfamily (MFS) profile" evidence="8">
    <location>
        <begin position="5"/>
        <end position="385"/>
    </location>
</feature>
<evidence type="ECO:0000259" key="8">
    <source>
        <dbReference type="PROSITE" id="PS50850"/>
    </source>
</evidence>
<feature type="transmembrane region" description="Helical" evidence="7">
    <location>
        <begin position="296"/>
        <end position="318"/>
    </location>
</feature>
<evidence type="ECO:0000256" key="5">
    <source>
        <dbReference type="ARBA" id="ARBA00022989"/>
    </source>
</evidence>
<dbReference type="PROSITE" id="PS50850">
    <property type="entry name" value="MFS"/>
    <property type="match status" value="1"/>
</dbReference>
<evidence type="ECO:0000256" key="7">
    <source>
        <dbReference type="SAM" id="Phobius"/>
    </source>
</evidence>